<reference evidence="1" key="1">
    <citation type="submission" date="2021-06" db="EMBL/GenBank/DDBJ databases">
        <title>Parelaphostrongylus tenuis whole genome reference sequence.</title>
        <authorList>
            <person name="Garwood T.J."/>
            <person name="Larsen P.A."/>
            <person name="Fountain-Jones N.M."/>
            <person name="Garbe J.R."/>
            <person name="Macchietto M.G."/>
            <person name="Kania S.A."/>
            <person name="Gerhold R.W."/>
            <person name="Richards J.E."/>
            <person name="Wolf T.M."/>
        </authorList>
    </citation>
    <scope>NUCLEOTIDE SEQUENCE</scope>
    <source>
        <strain evidence="1">MNPRO001-30</strain>
        <tissue evidence="1">Meninges</tissue>
    </source>
</reference>
<keyword evidence="2" id="KW-1185">Reference proteome</keyword>
<comment type="caution">
    <text evidence="1">The sequence shown here is derived from an EMBL/GenBank/DDBJ whole genome shotgun (WGS) entry which is preliminary data.</text>
</comment>
<sequence length="87" mass="9740">MLHAQPPSIMPTVQSLEDLCPGTAFCCFADLRAGSNNLKDHLCSREPHKVDWEAITNTTEEDPILIIAKMADDFDCDHEITSRLVKK</sequence>
<name>A0AAD5QSI8_PARTN</name>
<organism evidence="1 2">
    <name type="scientific">Parelaphostrongylus tenuis</name>
    <name type="common">Meningeal worm</name>
    <dbReference type="NCBI Taxonomy" id="148309"/>
    <lineage>
        <taxon>Eukaryota</taxon>
        <taxon>Metazoa</taxon>
        <taxon>Ecdysozoa</taxon>
        <taxon>Nematoda</taxon>
        <taxon>Chromadorea</taxon>
        <taxon>Rhabditida</taxon>
        <taxon>Rhabditina</taxon>
        <taxon>Rhabditomorpha</taxon>
        <taxon>Strongyloidea</taxon>
        <taxon>Metastrongylidae</taxon>
        <taxon>Parelaphostrongylus</taxon>
    </lineage>
</organism>
<protein>
    <submittedName>
        <fullName evidence="1">Uncharacterized protein</fullName>
    </submittedName>
</protein>
<dbReference type="AlphaFoldDB" id="A0AAD5QSI8"/>
<evidence type="ECO:0000313" key="1">
    <source>
        <dbReference type="EMBL" id="KAJ1363058.1"/>
    </source>
</evidence>
<evidence type="ECO:0000313" key="2">
    <source>
        <dbReference type="Proteomes" id="UP001196413"/>
    </source>
</evidence>
<dbReference type="Proteomes" id="UP001196413">
    <property type="component" value="Unassembled WGS sequence"/>
</dbReference>
<gene>
    <name evidence="1" type="ORF">KIN20_022821</name>
</gene>
<proteinExistence type="predicted"/>
<dbReference type="EMBL" id="JAHQIW010004601">
    <property type="protein sequence ID" value="KAJ1363058.1"/>
    <property type="molecule type" value="Genomic_DNA"/>
</dbReference>
<accession>A0AAD5QSI8</accession>